<evidence type="ECO:0000313" key="2">
    <source>
        <dbReference type="Proteomes" id="UP001591681"/>
    </source>
</evidence>
<organism evidence="1 2">
    <name type="scientific">Coilia grayii</name>
    <name type="common">Gray's grenadier anchovy</name>
    <dbReference type="NCBI Taxonomy" id="363190"/>
    <lineage>
        <taxon>Eukaryota</taxon>
        <taxon>Metazoa</taxon>
        <taxon>Chordata</taxon>
        <taxon>Craniata</taxon>
        <taxon>Vertebrata</taxon>
        <taxon>Euteleostomi</taxon>
        <taxon>Actinopterygii</taxon>
        <taxon>Neopterygii</taxon>
        <taxon>Teleostei</taxon>
        <taxon>Clupei</taxon>
        <taxon>Clupeiformes</taxon>
        <taxon>Clupeoidei</taxon>
        <taxon>Engraulidae</taxon>
        <taxon>Coilinae</taxon>
        <taxon>Coilia</taxon>
    </lineage>
</organism>
<evidence type="ECO:0000313" key="1">
    <source>
        <dbReference type="EMBL" id="KAL2103950.1"/>
    </source>
</evidence>
<accession>A0ABD1KXS4</accession>
<dbReference type="Proteomes" id="UP001591681">
    <property type="component" value="Unassembled WGS sequence"/>
</dbReference>
<proteinExistence type="predicted"/>
<name>A0ABD1KXS4_9TELE</name>
<dbReference type="EMBL" id="JBHFQA010000001">
    <property type="protein sequence ID" value="KAL2103950.1"/>
    <property type="molecule type" value="Genomic_DNA"/>
</dbReference>
<dbReference type="PANTHER" id="PTHR35263:SF1">
    <property type="entry name" value="TESTIS-EXPRESSED PROTEIN 49"/>
    <property type="match status" value="1"/>
</dbReference>
<protein>
    <submittedName>
        <fullName evidence="1">Uncharacterized protein</fullName>
    </submittedName>
</protein>
<dbReference type="PANTHER" id="PTHR35263">
    <property type="entry name" value="TESTIS-EXPRESSED PROTEIN 49"/>
    <property type="match status" value="1"/>
</dbReference>
<dbReference type="AlphaFoldDB" id="A0ABD1KXS4"/>
<dbReference type="Pfam" id="PF22593">
    <property type="entry name" value="SPMIP11"/>
    <property type="match status" value="1"/>
</dbReference>
<gene>
    <name evidence="1" type="ORF">ACEWY4_000818</name>
</gene>
<comment type="caution">
    <text evidence="1">The sequence shown here is derived from an EMBL/GenBank/DDBJ whole genome shotgun (WGS) entry which is preliminary data.</text>
</comment>
<keyword evidence="2" id="KW-1185">Reference proteome</keyword>
<sequence length="136" mass="16159">MAFFGVTSCGYQNPIRDRMLSKTIEGRDSVLELPPIRPTRRPSCTDTCSVYNQPLPYSSDLHRGSQLSYREMLKRHQTPRSPNQLYVMPITDAQQYGWWLPNTHHWSRTRRFPRKHSEMTRFVMDMAMTDREFSLF</sequence>
<reference evidence="1 2" key="1">
    <citation type="submission" date="2024-09" db="EMBL/GenBank/DDBJ databases">
        <title>A chromosome-level genome assembly of Gray's grenadier anchovy, Coilia grayii.</title>
        <authorList>
            <person name="Fu Z."/>
        </authorList>
    </citation>
    <scope>NUCLEOTIDE SEQUENCE [LARGE SCALE GENOMIC DNA]</scope>
    <source>
        <strain evidence="1">G4</strain>
        <tissue evidence="1">Muscle</tissue>
    </source>
</reference>
<dbReference type="InterPro" id="IPR038775">
    <property type="entry name" value="SPMIP11"/>
</dbReference>